<dbReference type="GO" id="GO:1990077">
    <property type="term" value="C:primosome complex"/>
    <property type="evidence" value="ECO:0007669"/>
    <property type="project" value="UniProtKB-UniRule"/>
</dbReference>
<dbReference type="InterPro" id="IPR005259">
    <property type="entry name" value="PriA"/>
</dbReference>
<dbReference type="Pfam" id="PF18074">
    <property type="entry name" value="PriA_C"/>
    <property type="match status" value="1"/>
</dbReference>
<dbReference type="InterPro" id="IPR001650">
    <property type="entry name" value="Helicase_C-like"/>
</dbReference>
<dbReference type="InterPro" id="IPR042115">
    <property type="entry name" value="PriA_3primeBD_sf"/>
</dbReference>
<sequence>MTKEAGDLYAKVMVDTPGLGLLDYAVPADMLVAVGDRVVVGLRTRNVVGIVAGLRAAADFAENRVRQIKAVLRDSAPMTEEWLALTRFAAGYYIRSWGEAAVPTLPVFFRRIPGVRHQNQLEKLKKLPEPAGEAGPKPALNDEQSAAVEAVSTASGYSPFLLFGVTGSGKTEVYLHIMERVLARDPEAQVLLLVPEINLTPQLEGRVRSRFPGESVVTLNSDLADMERARSWLAVHEGRARVLVGTRMSVFSSFRKLSLVIVDEEHDQSFKAGDGLRYSARDLAVWRAHRNGIPVVLGSATPSIESWVKAQSGGYRLLELHQRAVQNALLPAIELIEPPRRGSGEALSDEACAAMSRCLEAGRQVLVFLNRRGYSPVLSCPACGWVSTCRRCSTFSVFHKSSRSLVCHHCGWQTEVPEACPSCGNVDILPRGIGTERLEEEIGRRFPERKVLRIDRDSVSRKHEAEKAFAKVHRGEVDILVGTQMIAKGHDFYNVGLVVILNSDAQILSPDARAKERLFATLMQVAGRAGRHGDQGRVVIQTRLPEDPLFGALEKQDYRGFAESLVEERKENWCVPFVHQALVTAQAKTLAEALYFLNACAKSGFSMAPEDVRVFDPVPMPLVRLMDVERAQLLVEADGRASLNRFLWQWQATFNAPSGIDWTIEVDPASI</sequence>
<dbReference type="GO" id="GO:0005524">
    <property type="term" value="F:ATP binding"/>
    <property type="evidence" value="ECO:0007669"/>
    <property type="project" value="UniProtKB-UniRule"/>
</dbReference>
<evidence type="ECO:0000259" key="13">
    <source>
        <dbReference type="PROSITE" id="PS51192"/>
    </source>
</evidence>
<dbReference type="STRING" id="742823.HMPREF9465_00688"/>
<keyword evidence="10 12" id="KW-0413">Isomerase</keyword>
<evidence type="ECO:0000256" key="6">
    <source>
        <dbReference type="ARBA" id="ARBA00022806"/>
    </source>
</evidence>
<feature type="binding site" evidence="12">
    <location>
        <position position="383"/>
    </location>
    <ligand>
        <name>Zn(2+)</name>
        <dbReference type="ChEBI" id="CHEBI:29105"/>
        <label>1</label>
    </ligand>
</feature>
<organism evidence="15 16">
    <name type="scientific">Sutterella wadsworthensis 2_1_59BFAA</name>
    <dbReference type="NCBI Taxonomy" id="742823"/>
    <lineage>
        <taxon>Bacteria</taxon>
        <taxon>Pseudomonadati</taxon>
        <taxon>Pseudomonadota</taxon>
        <taxon>Betaproteobacteria</taxon>
        <taxon>Burkholderiales</taxon>
        <taxon>Sutterellaceae</taxon>
        <taxon>Sutterella</taxon>
    </lineage>
</organism>
<keyword evidence="9 12" id="KW-0238">DNA-binding</keyword>
<keyword evidence="16" id="KW-1185">Reference proteome</keyword>
<dbReference type="EMBL" id="ADMG01000017">
    <property type="protein sequence ID" value="EKB31820.1"/>
    <property type="molecule type" value="Genomic_DNA"/>
</dbReference>
<accession>K1JJM3</accession>
<dbReference type="GO" id="GO:0008270">
    <property type="term" value="F:zinc ion binding"/>
    <property type="evidence" value="ECO:0007669"/>
    <property type="project" value="UniProtKB-UniRule"/>
</dbReference>
<dbReference type="PROSITE" id="PS51192">
    <property type="entry name" value="HELICASE_ATP_BIND_1"/>
    <property type="match status" value="1"/>
</dbReference>
<name>K1JJM3_9BURK</name>
<dbReference type="InterPro" id="IPR041236">
    <property type="entry name" value="PriA_C"/>
</dbReference>
<evidence type="ECO:0000256" key="3">
    <source>
        <dbReference type="ARBA" id="ARBA00022723"/>
    </source>
</evidence>
<feature type="domain" description="Helicase C-terminal" evidence="14">
    <location>
        <begin position="390"/>
        <end position="573"/>
    </location>
</feature>
<dbReference type="GO" id="GO:0043138">
    <property type="term" value="F:3'-5' DNA helicase activity"/>
    <property type="evidence" value="ECO:0007669"/>
    <property type="project" value="UniProtKB-EC"/>
</dbReference>
<dbReference type="SMART" id="SM00490">
    <property type="entry name" value="HELICc"/>
    <property type="match status" value="1"/>
</dbReference>
<comment type="catalytic activity">
    <reaction evidence="11 12">
        <text>ATP + H2O = ADP + phosphate + H(+)</text>
        <dbReference type="Rhea" id="RHEA:13065"/>
        <dbReference type="ChEBI" id="CHEBI:15377"/>
        <dbReference type="ChEBI" id="CHEBI:15378"/>
        <dbReference type="ChEBI" id="CHEBI:30616"/>
        <dbReference type="ChEBI" id="CHEBI:43474"/>
        <dbReference type="ChEBI" id="CHEBI:456216"/>
        <dbReference type="EC" id="5.6.2.4"/>
    </reaction>
</comment>
<evidence type="ECO:0000256" key="12">
    <source>
        <dbReference type="HAMAP-Rule" id="MF_00983"/>
    </source>
</evidence>
<dbReference type="Pfam" id="PF00270">
    <property type="entry name" value="DEAD"/>
    <property type="match status" value="1"/>
</dbReference>
<feature type="binding site" evidence="12">
    <location>
        <position position="423"/>
    </location>
    <ligand>
        <name>Zn(2+)</name>
        <dbReference type="ChEBI" id="CHEBI:29105"/>
        <label>1</label>
    </ligand>
</feature>
<dbReference type="AlphaFoldDB" id="K1JJM3"/>
<dbReference type="GO" id="GO:0006270">
    <property type="term" value="P:DNA replication initiation"/>
    <property type="evidence" value="ECO:0007669"/>
    <property type="project" value="TreeGrafter"/>
</dbReference>
<feature type="binding site" evidence="12">
    <location>
        <position position="392"/>
    </location>
    <ligand>
        <name>Zn(2+)</name>
        <dbReference type="ChEBI" id="CHEBI:29105"/>
        <label>2</label>
    </ligand>
</feature>
<dbReference type="CDD" id="cd17929">
    <property type="entry name" value="DEXHc_priA"/>
    <property type="match status" value="1"/>
</dbReference>
<dbReference type="Pfam" id="PF00271">
    <property type="entry name" value="Helicase_C"/>
    <property type="match status" value="1"/>
</dbReference>
<comment type="cofactor">
    <cofactor evidence="12">
        <name>Zn(2+)</name>
        <dbReference type="ChEBI" id="CHEBI:29105"/>
    </cofactor>
    <text evidence="12">Binds 2 zinc ions per subunit.</text>
</comment>
<dbReference type="HAMAP" id="MF_00983">
    <property type="entry name" value="PriA"/>
    <property type="match status" value="1"/>
</dbReference>
<dbReference type="InterPro" id="IPR011545">
    <property type="entry name" value="DEAD/DEAH_box_helicase_dom"/>
</dbReference>
<feature type="binding site" evidence="12">
    <location>
        <position position="389"/>
    </location>
    <ligand>
        <name>Zn(2+)</name>
        <dbReference type="ChEBI" id="CHEBI:29105"/>
        <label>2</label>
    </ligand>
</feature>
<dbReference type="eggNOG" id="COG1198">
    <property type="taxonomic scope" value="Bacteria"/>
</dbReference>
<dbReference type="RefSeq" id="WP_005434168.1">
    <property type="nucleotide sequence ID" value="NZ_JH815514.1"/>
</dbReference>
<dbReference type="EC" id="5.6.2.4" evidence="12"/>
<dbReference type="GO" id="GO:0016887">
    <property type="term" value="F:ATP hydrolysis activity"/>
    <property type="evidence" value="ECO:0007669"/>
    <property type="project" value="RHEA"/>
</dbReference>
<dbReference type="Proteomes" id="UP000005835">
    <property type="component" value="Unassembled WGS sequence"/>
</dbReference>
<dbReference type="GO" id="GO:0006310">
    <property type="term" value="P:DNA recombination"/>
    <property type="evidence" value="ECO:0007669"/>
    <property type="project" value="InterPro"/>
</dbReference>
<evidence type="ECO:0000256" key="11">
    <source>
        <dbReference type="ARBA" id="ARBA00048988"/>
    </source>
</evidence>
<dbReference type="Pfam" id="PF18319">
    <property type="entry name" value="Zn_ribbon_PriA"/>
    <property type="match status" value="1"/>
</dbReference>
<comment type="catalytic activity">
    <reaction evidence="12">
        <text>Couples ATP hydrolysis with the unwinding of duplex DNA by translocating in the 3'-5' direction.</text>
        <dbReference type="EC" id="5.6.2.4"/>
    </reaction>
</comment>
<feature type="binding site" evidence="12">
    <location>
        <position position="410"/>
    </location>
    <ligand>
        <name>Zn(2+)</name>
        <dbReference type="ChEBI" id="CHEBI:29105"/>
        <label>2</label>
    </ligand>
</feature>
<comment type="caution">
    <text evidence="15">The sequence shown here is derived from an EMBL/GenBank/DDBJ whole genome shotgun (WGS) entry which is preliminary data.</text>
</comment>
<dbReference type="Pfam" id="PF17764">
    <property type="entry name" value="PriA_3primeBD"/>
    <property type="match status" value="1"/>
</dbReference>
<dbReference type="InterPro" id="IPR040498">
    <property type="entry name" value="PriA_CRR"/>
</dbReference>
<proteinExistence type="inferred from homology"/>
<dbReference type="GO" id="GO:0006302">
    <property type="term" value="P:double-strand break repair"/>
    <property type="evidence" value="ECO:0007669"/>
    <property type="project" value="InterPro"/>
</dbReference>
<dbReference type="InterPro" id="IPR014001">
    <property type="entry name" value="Helicase_ATP-bd"/>
</dbReference>
<dbReference type="Gene3D" id="3.40.50.300">
    <property type="entry name" value="P-loop containing nucleotide triphosphate hydrolases"/>
    <property type="match status" value="2"/>
</dbReference>
<keyword evidence="3 12" id="KW-0479">Metal-binding</keyword>
<evidence type="ECO:0000256" key="2">
    <source>
        <dbReference type="ARBA" id="ARBA00022705"/>
    </source>
</evidence>
<dbReference type="FunFam" id="3.40.50.300:FF:000489">
    <property type="entry name" value="Primosome assembly protein PriA"/>
    <property type="match status" value="1"/>
</dbReference>
<dbReference type="HOGENOM" id="CLU_013353_4_0_4"/>
<dbReference type="SMART" id="SM00487">
    <property type="entry name" value="DEXDc"/>
    <property type="match status" value="1"/>
</dbReference>
<keyword evidence="4 12" id="KW-0547">Nucleotide-binding</keyword>
<dbReference type="SUPFAM" id="SSF52540">
    <property type="entry name" value="P-loop containing nucleoside triphosphate hydrolases"/>
    <property type="match status" value="1"/>
</dbReference>
<evidence type="ECO:0000256" key="10">
    <source>
        <dbReference type="ARBA" id="ARBA00023235"/>
    </source>
</evidence>
<dbReference type="NCBIfam" id="TIGR00595">
    <property type="entry name" value="priA"/>
    <property type="match status" value="1"/>
</dbReference>
<gene>
    <name evidence="12" type="primary">priA</name>
    <name evidence="15" type="ORF">HMPREF9465_00688</name>
</gene>
<evidence type="ECO:0000256" key="5">
    <source>
        <dbReference type="ARBA" id="ARBA00022801"/>
    </source>
</evidence>
<dbReference type="GO" id="GO:0003677">
    <property type="term" value="F:DNA binding"/>
    <property type="evidence" value="ECO:0007669"/>
    <property type="project" value="UniProtKB-UniRule"/>
</dbReference>
<dbReference type="Gene3D" id="3.40.1440.60">
    <property type="entry name" value="PriA, 3(prime) DNA-binding domain"/>
    <property type="match status" value="1"/>
</dbReference>
<dbReference type="PATRIC" id="fig|742823.3.peg.693"/>
<comment type="function">
    <text evidence="12">Initiates the restart of stalled replication forks, which reloads the replicative helicase on sites other than the origin of replication. Recognizes and binds to abandoned replication forks and remodels them to uncover a helicase loading site. Promotes assembly of the primosome at these replication forks.</text>
</comment>
<dbReference type="PROSITE" id="PS51194">
    <property type="entry name" value="HELICASE_CTER"/>
    <property type="match status" value="1"/>
</dbReference>
<dbReference type="CDD" id="cd18804">
    <property type="entry name" value="SF2_C_priA"/>
    <property type="match status" value="1"/>
</dbReference>
<evidence type="ECO:0000313" key="15">
    <source>
        <dbReference type="EMBL" id="EKB31820.1"/>
    </source>
</evidence>
<evidence type="ECO:0000256" key="8">
    <source>
        <dbReference type="ARBA" id="ARBA00022840"/>
    </source>
</evidence>
<keyword evidence="5 12" id="KW-0378">Hydrolase</keyword>
<keyword evidence="2 12" id="KW-0235">DNA replication</keyword>
<keyword evidence="7 12" id="KW-0862">Zinc</keyword>
<evidence type="ECO:0000313" key="16">
    <source>
        <dbReference type="Proteomes" id="UP000005835"/>
    </source>
</evidence>
<evidence type="ECO:0000256" key="4">
    <source>
        <dbReference type="ARBA" id="ARBA00022741"/>
    </source>
</evidence>
<dbReference type="PANTHER" id="PTHR30580">
    <property type="entry name" value="PRIMOSOMAL PROTEIN N"/>
    <property type="match status" value="1"/>
</dbReference>
<reference evidence="15 16" key="1">
    <citation type="submission" date="2012-05" db="EMBL/GenBank/DDBJ databases">
        <title>The Genome Sequence of Sutterella wadsworthensis 2_1_59BFAA.</title>
        <authorList>
            <consortium name="The Broad Institute Genome Sequencing Platform"/>
            <person name="Earl A."/>
            <person name="Ward D."/>
            <person name="Feldgarden M."/>
            <person name="Gevers D."/>
            <person name="Daigneault M."/>
            <person name="Strauss J."/>
            <person name="Allen-Vercoe E."/>
            <person name="Walker B."/>
            <person name="Young S.K."/>
            <person name="Zeng Q."/>
            <person name="Gargeya S."/>
            <person name="Fitzgerald M."/>
            <person name="Haas B."/>
            <person name="Abouelleil A."/>
            <person name="Alvarado L."/>
            <person name="Arachchi H.M."/>
            <person name="Berlin A.M."/>
            <person name="Chapman S.B."/>
            <person name="Goldberg J."/>
            <person name="Griggs A."/>
            <person name="Gujja S."/>
            <person name="Hansen M."/>
            <person name="Howarth C."/>
            <person name="Imamovic A."/>
            <person name="Larimer J."/>
            <person name="McCowen C."/>
            <person name="Montmayeur A."/>
            <person name="Murphy C."/>
            <person name="Neiman D."/>
            <person name="Pearson M."/>
            <person name="Priest M."/>
            <person name="Roberts A."/>
            <person name="Saif S."/>
            <person name="Shea T."/>
            <person name="Sisk P."/>
            <person name="Sykes S."/>
            <person name="Wortman J."/>
            <person name="Nusbaum C."/>
            <person name="Birren B."/>
        </authorList>
    </citation>
    <scope>NUCLEOTIDE SEQUENCE [LARGE SCALE GENOMIC DNA]</scope>
    <source>
        <strain evidence="15 16">2_1_59BFAA</strain>
    </source>
</reference>
<evidence type="ECO:0000256" key="7">
    <source>
        <dbReference type="ARBA" id="ARBA00022833"/>
    </source>
</evidence>
<dbReference type="PANTHER" id="PTHR30580:SF0">
    <property type="entry name" value="PRIMOSOMAL PROTEIN N"/>
    <property type="match status" value="1"/>
</dbReference>
<comment type="similarity">
    <text evidence="12">Belongs to the helicase family. PriA subfamily.</text>
</comment>
<evidence type="ECO:0000256" key="9">
    <source>
        <dbReference type="ARBA" id="ARBA00023125"/>
    </source>
</evidence>
<evidence type="ECO:0000259" key="14">
    <source>
        <dbReference type="PROSITE" id="PS51194"/>
    </source>
</evidence>
<dbReference type="InterPro" id="IPR041222">
    <property type="entry name" value="PriA_3primeBD"/>
</dbReference>
<dbReference type="OrthoDB" id="9759544at2"/>
<feature type="domain" description="Helicase ATP-binding" evidence="13">
    <location>
        <begin position="151"/>
        <end position="320"/>
    </location>
</feature>
<protein>
    <recommendedName>
        <fullName evidence="12">Replication restart protein PriA</fullName>
    </recommendedName>
    <alternativeName>
        <fullName evidence="12">ATP-dependent DNA helicase PriA</fullName>
        <ecNumber evidence="12">5.6.2.4</ecNumber>
    </alternativeName>
    <alternativeName>
        <fullName evidence="12">DNA 3'-5' helicase PriA</fullName>
    </alternativeName>
</protein>
<comment type="subunit">
    <text evidence="12">Component of the replication restart primosome.</text>
</comment>
<feature type="binding site" evidence="12">
    <location>
        <position position="407"/>
    </location>
    <ligand>
        <name>Zn(2+)</name>
        <dbReference type="ChEBI" id="CHEBI:29105"/>
        <label>2</label>
    </ligand>
</feature>
<feature type="binding site" evidence="12">
    <location>
        <position position="420"/>
    </location>
    <ligand>
        <name>Zn(2+)</name>
        <dbReference type="ChEBI" id="CHEBI:29105"/>
        <label>1</label>
    </ligand>
</feature>
<evidence type="ECO:0000256" key="1">
    <source>
        <dbReference type="ARBA" id="ARBA00022515"/>
    </source>
</evidence>
<keyword evidence="6 12" id="KW-0347">Helicase</keyword>
<feature type="binding site" evidence="12">
    <location>
        <position position="380"/>
    </location>
    <ligand>
        <name>Zn(2+)</name>
        <dbReference type="ChEBI" id="CHEBI:29105"/>
        <label>1</label>
    </ligand>
</feature>
<dbReference type="GO" id="GO:0006269">
    <property type="term" value="P:DNA replication, synthesis of primer"/>
    <property type="evidence" value="ECO:0007669"/>
    <property type="project" value="UniProtKB-KW"/>
</dbReference>
<keyword evidence="1 12" id="KW-0639">Primosome</keyword>
<dbReference type="InterPro" id="IPR027417">
    <property type="entry name" value="P-loop_NTPase"/>
</dbReference>
<keyword evidence="8 12" id="KW-0067">ATP-binding</keyword>